<dbReference type="Gene3D" id="3.40.470.10">
    <property type="entry name" value="Uracil-DNA glycosylase-like domain"/>
    <property type="match status" value="1"/>
</dbReference>
<dbReference type="GeneID" id="32113866"/>
<dbReference type="InterPro" id="IPR036895">
    <property type="entry name" value="Uracil-DNA_glycosylase-like_sf"/>
</dbReference>
<evidence type="ECO:0000313" key="3">
    <source>
        <dbReference type="Proteomes" id="UP000185608"/>
    </source>
</evidence>
<accession>A0A1D8S391</accession>
<dbReference type="InterPro" id="IPR005122">
    <property type="entry name" value="Uracil-DNA_glycosylase-like"/>
</dbReference>
<gene>
    <name evidence="2" type="ORF">HTSR_0620</name>
</gene>
<dbReference type="EMBL" id="CP016070">
    <property type="protein sequence ID" value="AOW79813.1"/>
    <property type="molecule type" value="Genomic_DNA"/>
</dbReference>
<dbReference type="AlphaFoldDB" id="A0A1D8S391"/>
<sequence length="270" mass="30862">MDESTAQTLLSRIDTPSNPELQQLQQQAIDNVEEVLSDVGMAYSEELCRRLSYTYYYDWETDDPDYVLLVQDPGNLQERHLSELRPENPLTGNWTARKQISVYRAYGQSWLTGRNADFSERFFGTLADHGLISLPNGWEDYINSGALYRDFYLGDVVKYRVDGFGSSAERSSYEALLEGELKALDPELIFTFGGNAWSALRRYTYPQPVESTGAEPESIMSIHGVLHHIDNPVNAYVLPLAHMSGQVWWRFPPDEYISQLNKAIKIWKSS</sequence>
<protein>
    <recommendedName>
        <fullName evidence="1">Uracil-DNA glycosylase-like domain-containing protein</fullName>
    </recommendedName>
</protein>
<dbReference type="Proteomes" id="UP000185608">
    <property type="component" value="Chromosome"/>
</dbReference>
<proteinExistence type="predicted"/>
<dbReference type="KEGG" id="halh:HTSR_0620"/>
<evidence type="ECO:0000313" key="2">
    <source>
        <dbReference type="EMBL" id="AOW79813.1"/>
    </source>
</evidence>
<organism evidence="2 3">
    <name type="scientific">Halodesulfurarchaeum formicicum</name>
    <dbReference type="NCBI Taxonomy" id="1873524"/>
    <lineage>
        <taxon>Archaea</taxon>
        <taxon>Methanobacteriati</taxon>
        <taxon>Methanobacteriota</taxon>
        <taxon>Stenosarchaea group</taxon>
        <taxon>Halobacteria</taxon>
        <taxon>Halobacteriales</taxon>
        <taxon>Halobacteriaceae</taxon>
        <taxon>Halodesulfurarchaeum</taxon>
    </lineage>
</organism>
<reference evidence="2 3" key="1">
    <citation type="submission" date="2016-06" db="EMBL/GenBank/DDBJ databases">
        <title>Discovery of anaerobic lithoheterotrophic haloarchaeon capable of sulfur respiration by hydrogen and formate.</title>
        <authorList>
            <person name="Sorokin D.Y."/>
            <person name="Kublanov I.V."/>
            <person name="Roman P."/>
            <person name="Sinninghe Damste J.S."/>
            <person name="Golyshin P.N."/>
            <person name="Rojo D."/>
            <person name="Ciordia S."/>
            <person name="Mena Md.C."/>
            <person name="Ferrer M."/>
            <person name="Smedile F."/>
            <person name="Messina E."/>
            <person name="La Cono V."/>
            <person name="Yakimov M.M."/>
        </authorList>
    </citation>
    <scope>NUCLEOTIDE SEQUENCE [LARGE SCALE GENOMIC DNA]</scope>
    <source>
        <strain evidence="2 3">HTSR1</strain>
    </source>
</reference>
<dbReference type="RefSeq" id="WP_198400430.1">
    <property type="nucleotide sequence ID" value="NZ_CP016070.1"/>
</dbReference>
<feature type="domain" description="Uracil-DNA glycosylase-like" evidence="1">
    <location>
        <begin position="143"/>
        <end position="262"/>
    </location>
</feature>
<evidence type="ECO:0000259" key="1">
    <source>
        <dbReference type="Pfam" id="PF03167"/>
    </source>
</evidence>
<dbReference type="Pfam" id="PF03167">
    <property type="entry name" value="UDG"/>
    <property type="match status" value="1"/>
</dbReference>
<dbReference type="SUPFAM" id="SSF52141">
    <property type="entry name" value="Uracil-DNA glycosylase-like"/>
    <property type="match status" value="1"/>
</dbReference>
<name>A0A1D8S391_9EURY</name>